<keyword evidence="13 14" id="KW-0472">Membrane</keyword>
<dbReference type="EC" id="3.1.4.12" evidence="5"/>
<comment type="pathway">
    <text evidence="3">Sphingolipid metabolism.</text>
</comment>
<evidence type="ECO:0000256" key="12">
    <source>
        <dbReference type="ARBA" id="ARBA00023098"/>
    </source>
</evidence>
<evidence type="ECO:0000259" key="15">
    <source>
        <dbReference type="Pfam" id="PF03372"/>
    </source>
</evidence>
<dbReference type="Gene3D" id="3.60.10.10">
    <property type="entry name" value="Endonuclease/exonuclease/phosphatase"/>
    <property type="match status" value="1"/>
</dbReference>
<keyword evidence="16" id="KW-1185">Reference proteome</keyword>
<comment type="similarity">
    <text evidence="4">Belongs to the neutral sphingomyelinase family.</text>
</comment>
<comment type="pathway">
    <text evidence="2">Lipid metabolism; sphingolipid metabolism.</text>
</comment>
<evidence type="ECO:0000256" key="1">
    <source>
        <dbReference type="ARBA" id="ARBA00004141"/>
    </source>
</evidence>
<dbReference type="Proteomes" id="UP000694888">
    <property type="component" value="Unplaced"/>
</dbReference>
<protein>
    <recommendedName>
        <fullName evidence="5">sphingomyelin phosphodiesterase</fullName>
        <ecNumber evidence="5">3.1.4.12</ecNumber>
    </recommendedName>
</protein>
<dbReference type="SUPFAM" id="SSF56219">
    <property type="entry name" value="DNase I-like"/>
    <property type="match status" value="1"/>
</dbReference>
<sequence>MTTELKIFTLNCWGLPFPVICKNRPERINAIGDYLKNGDFDVVFLQEIWVKSDFHILREKMKHTLPFSHYFYSGAIGSGLCVFSKHAITETFYHRYHLNGHAHKIFHGDWFGGKGVGLCRIHKNGIDINLYCSHFHAEYNPLEDEYRAHRLSQALELSQFIGYTSVDCDLIILAGDLNTPAHGLGYKVITQNGSLKDTWLEKKNCVENEDIGTCDVAGNCYTPASLAKERPLGDRIDYVMYSCKSNFSVEVRDCQLGGLGKIPGHNVNYSDHEPVVAHLTVGKHGDRPPVEKKSMLSRVERENLQECLVVLDKGVSQCLREEKFFQLVVFLLSLILYTVNSYTDLTWDNSGIMAAISMGTAKLSMAIGIGFCVWISLIVKRGEFHGLVACKEDVLKLLRI</sequence>
<evidence type="ECO:0000256" key="6">
    <source>
        <dbReference type="ARBA" id="ARBA00022692"/>
    </source>
</evidence>
<keyword evidence="6 14" id="KW-0812">Transmembrane</keyword>
<evidence type="ECO:0000256" key="4">
    <source>
        <dbReference type="ARBA" id="ARBA00006335"/>
    </source>
</evidence>
<dbReference type="RefSeq" id="XP_005097465.1">
    <property type="nucleotide sequence ID" value="XM_005097408.3"/>
</dbReference>
<name>A0ABM0JMY8_APLCA</name>
<evidence type="ECO:0000256" key="14">
    <source>
        <dbReference type="SAM" id="Phobius"/>
    </source>
</evidence>
<evidence type="ECO:0000256" key="5">
    <source>
        <dbReference type="ARBA" id="ARBA00012369"/>
    </source>
</evidence>
<feature type="domain" description="Endonuclease/exonuclease/phosphatase" evidence="15">
    <location>
        <begin position="9"/>
        <end position="242"/>
    </location>
</feature>
<dbReference type="InterPro" id="IPR036691">
    <property type="entry name" value="Endo/exonu/phosph_ase_sf"/>
</dbReference>
<evidence type="ECO:0000256" key="7">
    <source>
        <dbReference type="ARBA" id="ARBA00022723"/>
    </source>
</evidence>
<evidence type="ECO:0000256" key="11">
    <source>
        <dbReference type="ARBA" id="ARBA00022989"/>
    </source>
</evidence>
<keyword evidence="9" id="KW-0460">Magnesium</keyword>
<feature type="transmembrane region" description="Helical" evidence="14">
    <location>
        <begin position="352"/>
        <end position="377"/>
    </location>
</feature>
<keyword evidence="11 14" id="KW-1133">Transmembrane helix</keyword>
<keyword evidence="8" id="KW-0378">Hydrolase</keyword>
<dbReference type="InterPro" id="IPR038772">
    <property type="entry name" value="Sph/SMPD2-like"/>
</dbReference>
<dbReference type="Pfam" id="PF03372">
    <property type="entry name" value="Exo_endo_phos"/>
    <property type="match status" value="1"/>
</dbReference>
<dbReference type="GeneID" id="101859782"/>
<keyword evidence="10" id="KW-0746">Sphingolipid metabolism</keyword>
<keyword evidence="7" id="KW-0479">Metal-binding</keyword>
<keyword evidence="12" id="KW-0443">Lipid metabolism</keyword>
<proteinExistence type="inferred from homology"/>
<evidence type="ECO:0000256" key="3">
    <source>
        <dbReference type="ARBA" id="ARBA00004991"/>
    </source>
</evidence>
<accession>A0ABM0JMY8</accession>
<gene>
    <name evidence="17" type="primary">LOC101859782</name>
</gene>
<evidence type="ECO:0000256" key="9">
    <source>
        <dbReference type="ARBA" id="ARBA00022842"/>
    </source>
</evidence>
<comment type="subcellular location">
    <subcellularLocation>
        <location evidence="1">Membrane</location>
        <topology evidence="1">Multi-pass membrane protein</topology>
    </subcellularLocation>
</comment>
<dbReference type="PANTHER" id="PTHR16320:SF24">
    <property type="entry name" value="PHOSPHODIESTERASE, PUTATIVE-RELATED"/>
    <property type="match status" value="1"/>
</dbReference>
<evidence type="ECO:0000256" key="10">
    <source>
        <dbReference type="ARBA" id="ARBA00022919"/>
    </source>
</evidence>
<evidence type="ECO:0000313" key="17">
    <source>
        <dbReference type="RefSeq" id="XP_005097465.1"/>
    </source>
</evidence>
<reference evidence="17" key="1">
    <citation type="submission" date="2025-08" db="UniProtKB">
        <authorList>
            <consortium name="RefSeq"/>
        </authorList>
    </citation>
    <scope>IDENTIFICATION</scope>
</reference>
<evidence type="ECO:0000256" key="8">
    <source>
        <dbReference type="ARBA" id="ARBA00022801"/>
    </source>
</evidence>
<organism evidence="16 17">
    <name type="scientific">Aplysia californica</name>
    <name type="common">California sea hare</name>
    <dbReference type="NCBI Taxonomy" id="6500"/>
    <lineage>
        <taxon>Eukaryota</taxon>
        <taxon>Metazoa</taxon>
        <taxon>Spiralia</taxon>
        <taxon>Lophotrochozoa</taxon>
        <taxon>Mollusca</taxon>
        <taxon>Gastropoda</taxon>
        <taxon>Heterobranchia</taxon>
        <taxon>Euthyneura</taxon>
        <taxon>Tectipleura</taxon>
        <taxon>Aplysiida</taxon>
        <taxon>Aplysioidea</taxon>
        <taxon>Aplysiidae</taxon>
        <taxon>Aplysia</taxon>
    </lineage>
</organism>
<evidence type="ECO:0000313" key="16">
    <source>
        <dbReference type="Proteomes" id="UP000694888"/>
    </source>
</evidence>
<evidence type="ECO:0000256" key="2">
    <source>
        <dbReference type="ARBA" id="ARBA00004760"/>
    </source>
</evidence>
<evidence type="ECO:0000256" key="13">
    <source>
        <dbReference type="ARBA" id="ARBA00023136"/>
    </source>
</evidence>
<dbReference type="InterPro" id="IPR005135">
    <property type="entry name" value="Endo/exonuclease/phosphatase"/>
</dbReference>
<feature type="transmembrane region" description="Helical" evidence="14">
    <location>
        <begin position="324"/>
        <end position="340"/>
    </location>
</feature>
<dbReference type="PANTHER" id="PTHR16320">
    <property type="entry name" value="SPHINGOMYELINASE FAMILY MEMBER"/>
    <property type="match status" value="1"/>
</dbReference>